<accession>A0ABR2L3U1</accession>
<keyword evidence="3" id="KW-1185">Reference proteome</keyword>
<name>A0ABR2L3U1_9EUKA</name>
<dbReference type="InterPro" id="IPR008271">
    <property type="entry name" value="Ser/Thr_kinase_AS"/>
</dbReference>
<feature type="domain" description="Protein kinase" evidence="1">
    <location>
        <begin position="21"/>
        <end position="277"/>
    </location>
</feature>
<dbReference type="Gene3D" id="1.10.510.10">
    <property type="entry name" value="Transferase(Phosphotransferase) domain 1"/>
    <property type="match status" value="1"/>
</dbReference>
<dbReference type="PANTHER" id="PTHR24361">
    <property type="entry name" value="MITOGEN-ACTIVATED KINASE KINASE KINASE"/>
    <property type="match status" value="1"/>
</dbReference>
<dbReference type="InterPro" id="IPR053235">
    <property type="entry name" value="Ser_Thr_kinase"/>
</dbReference>
<dbReference type="InterPro" id="IPR000719">
    <property type="entry name" value="Prot_kinase_dom"/>
</dbReference>
<organism evidence="2 3">
    <name type="scientific">Tritrichomonas musculus</name>
    <dbReference type="NCBI Taxonomy" id="1915356"/>
    <lineage>
        <taxon>Eukaryota</taxon>
        <taxon>Metamonada</taxon>
        <taxon>Parabasalia</taxon>
        <taxon>Tritrichomonadida</taxon>
        <taxon>Tritrichomonadidae</taxon>
        <taxon>Tritrichomonas</taxon>
    </lineage>
</organism>
<dbReference type="PROSITE" id="PS00108">
    <property type="entry name" value="PROTEIN_KINASE_ST"/>
    <property type="match status" value="1"/>
</dbReference>
<dbReference type="SUPFAM" id="SSF56112">
    <property type="entry name" value="Protein kinase-like (PK-like)"/>
    <property type="match status" value="1"/>
</dbReference>
<evidence type="ECO:0000313" key="3">
    <source>
        <dbReference type="Proteomes" id="UP001470230"/>
    </source>
</evidence>
<dbReference type="SMART" id="SM00220">
    <property type="entry name" value="S_TKc"/>
    <property type="match status" value="1"/>
</dbReference>
<dbReference type="PIRSF" id="PIRSF000654">
    <property type="entry name" value="Integrin-linked_kinase"/>
    <property type="match status" value="1"/>
</dbReference>
<dbReference type="Proteomes" id="UP001470230">
    <property type="component" value="Unassembled WGS sequence"/>
</dbReference>
<dbReference type="PROSITE" id="PS50011">
    <property type="entry name" value="PROTEIN_KINASE_DOM"/>
    <property type="match status" value="1"/>
</dbReference>
<dbReference type="PRINTS" id="PR00109">
    <property type="entry name" value="TYRKINASE"/>
</dbReference>
<evidence type="ECO:0000313" key="2">
    <source>
        <dbReference type="EMBL" id="KAK8898003.1"/>
    </source>
</evidence>
<dbReference type="EMBL" id="JAPFFF010000001">
    <property type="protein sequence ID" value="KAK8898003.1"/>
    <property type="molecule type" value="Genomic_DNA"/>
</dbReference>
<gene>
    <name evidence="2" type="ORF">M9Y10_000251</name>
</gene>
<dbReference type="InterPro" id="IPR011009">
    <property type="entry name" value="Kinase-like_dom_sf"/>
</dbReference>
<dbReference type="InterPro" id="IPR001245">
    <property type="entry name" value="Ser-Thr/Tyr_kinase_cat_dom"/>
</dbReference>
<evidence type="ECO:0000259" key="1">
    <source>
        <dbReference type="PROSITE" id="PS50011"/>
    </source>
</evidence>
<dbReference type="Pfam" id="PF00069">
    <property type="entry name" value="Pkinase"/>
    <property type="match status" value="1"/>
</dbReference>
<proteinExistence type="predicted"/>
<comment type="caution">
    <text evidence="2">The sequence shown here is derived from an EMBL/GenBank/DDBJ whole genome shotgun (WGS) entry which is preliminary data.</text>
</comment>
<reference evidence="2 3" key="1">
    <citation type="submission" date="2024-04" db="EMBL/GenBank/DDBJ databases">
        <title>Tritrichomonas musculus Genome.</title>
        <authorList>
            <person name="Alves-Ferreira E."/>
            <person name="Grigg M."/>
            <person name="Lorenzi H."/>
            <person name="Galac M."/>
        </authorList>
    </citation>
    <scope>NUCLEOTIDE SEQUENCE [LARGE SCALE GENOMIC DNA]</scope>
    <source>
        <strain evidence="2 3">EAF2021</strain>
    </source>
</reference>
<sequence>MIQSKTKEGYPINIPSSFHGYKVIEHIDSGSSSIVLLIEDQLTHQNFSAKVMSKADAISINKLESVFNEINVLKSLSHPNIIKYIESFEIKNEDEEEFIVLITEYCEKGSLLSYMKNEGIKNEEIKKKIIFDFLKAIQYLHKKGISHGDIKTENILLNTELTAKICDFGFCRIVIIVGEEYKNGTLHYAAPELFYKGYFNALKSDIYAIGITLYSIFELEFPYESNSANTILTQIVKGSLSFRNDMNKQLRKLIERCTHMNPQLRPDIDDILEDEFLNDFNKK</sequence>
<protein>
    <recommendedName>
        <fullName evidence="1">Protein kinase domain-containing protein</fullName>
    </recommendedName>
</protein>